<feature type="compositionally biased region" description="Basic and acidic residues" evidence="3">
    <location>
        <begin position="171"/>
        <end position="186"/>
    </location>
</feature>
<evidence type="ECO:0000256" key="3">
    <source>
        <dbReference type="SAM" id="MobiDB-lite"/>
    </source>
</evidence>
<feature type="compositionally biased region" description="Low complexity" evidence="3">
    <location>
        <begin position="500"/>
        <end position="516"/>
    </location>
</feature>
<sequence length="1378" mass="151589">MEVDRGINSDDNGRDTPKESYELPTRIDTPGPIPKYMYSRDKLMDLSTCRLAKERPPCLSKDHCSPEGIWEPERWFRSFDTSRGNSPLMVGDKKRPPDLDRDYINRRRPSDPKERLKDDKDGIVLSPQRRSFGTGCHVSNHVPLGRQISIPGQENGEKERNPRRIGSGRIQIDRDREREPAHQERDFRAIRDRFDREDRRFDNRDNRNYGRREFEDRNYRERGHYNNNRNRRDSYRNRNEEEPEWFTEGPTSQHDRIELHGFEQRSNSTPDKEDENWRQAERQESRQEIKKGTPHKEEDEETNHRRESVANVTDRNGSLETNEPSSPEESNNSDSINVQSPRHNNLFDFNEFFKLENLPGLHEGASPSTDFTGLQSRFSKWFSNSSRDNSRRSSINEDFGYLNDLLSGSKSPVVPSPPPPSANSFSHQSVFSTSANSTFQDKPQQLSYDFSSVQKNTIGPMLNALFQNSSHDRSHRSSTSSMTAQDAEAQLKALLFGRKGSTPSSSGTGSPAVASPLHMPGRFKTVAELEADMAPNNNRTYTPPGAPIQHPLVTQPAQQKASKPPPPAQSPKEQQDDLAAFNKLLSLMQAGAAAAVESPNKMSQTAQRNPEQRTMSPIFLSQPPPSSNNVPPPGQPPLTPGSVAQNEFLQALLRNKEQQLQIRQHTLNHMRGSVHLNNQSTPIAQQAQNFQQTPPSGGGPPPPRHPDNSETLANFIKQNPTIITKPSTPTPPPQQPPPPMPPVPAVHSPLAPHPGQAAVIGLMQNTPSPRAASPQLIQQALLAQPGSPRVPSPIMFSQQPPMHLSAPSPIHPSQIAGKSSPVSMQAATNLSSTGTATIRPPLVPRVPSPQELIAHTQAIMQTALLKKQLEDQKERFIKKQQERGKSPNPTTPQGKVAAPPGQQQPSPASPRLVPSGPLPASSLPQPLTPQSTPSAQSMPGSKPSVTASFTPTSVIRKMHSDKASEKEKQRGDGPRMEGADGDKKVPPVKQLVRSEEGRELQGQDPRRPEQNVFDFRTLTNPSQVSVCSSHPSLSVGPGTVSTSQPSISSHNHMPNLSIPPPSLANQSGLPSLANQNSPQFSRNNSIDQQMAAVDQVAALQAMMAADRLKQQPQVRPVMGTPLSSSVAMQSAGRPIVKGVNMNSSFPQQNQAQLKMMSPQISNPNMVKPDLQTPPQRPIVGSGTTPISSASVDLSKVLQQRHVISPNPMTRPSMGTPQGLPMGIPITGRLPLQPPVSVGHNPLLMQQVMQGNLSQTTVRVNTLNQMGHLNQMAMQAQHQRIVDPRLQGIRGVYTPPVSGVAPRGMGGSPLMNRTLTPGKQVLNGPISPNSGKGNEPNLMKWFGTDVLKTSLPHMPPIPTQGQRVMTVDEIERHTQAVSN</sequence>
<feature type="region of interest" description="Disordered" evidence="3">
    <location>
        <begin position="689"/>
        <end position="752"/>
    </location>
</feature>
<keyword evidence="5" id="KW-1185">Reference proteome</keyword>
<feature type="compositionally biased region" description="Polar residues" evidence="3">
    <location>
        <begin position="709"/>
        <end position="719"/>
    </location>
</feature>
<dbReference type="GO" id="GO:0036464">
    <property type="term" value="C:cytoplasmic ribonucleoprotein granule"/>
    <property type="evidence" value="ECO:0007669"/>
    <property type="project" value="UniProtKB-ARBA"/>
</dbReference>
<accession>A0A8W8JTW9</accession>
<feature type="compositionally biased region" description="Low complexity" evidence="3">
    <location>
        <begin position="897"/>
        <end position="910"/>
    </location>
</feature>
<feature type="compositionally biased region" description="Basic and acidic residues" evidence="3">
    <location>
        <begin position="958"/>
        <end position="985"/>
    </location>
</feature>
<reference evidence="4" key="1">
    <citation type="submission" date="2022-08" db="UniProtKB">
        <authorList>
            <consortium name="EnsemblMetazoa"/>
        </authorList>
    </citation>
    <scope>IDENTIFICATION</scope>
    <source>
        <strain evidence="4">05x7-T-G4-1.051#20</strain>
    </source>
</reference>
<feature type="region of interest" description="Disordered" evidence="3">
    <location>
        <begin position="223"/>
        <end position="342"/>
    </location>
</feature>
<feature type="region of interest" description="Disordered" evidence="3">
    <location>
        <begin position="878"/>
        <end position="1010"/>
    </location>
</feature>
<feature type="region of interest" description="Disordered" evidence="3">
    <location>
        <begin position="1026"/>
        <end position="1078"/>
    </location>
</feature>
<feature type="compositionally biased region" description="Basic and acidic residues" evidence="3">
    <location>
        <begin position="992"/>
        <end position="1009"/>
    </location>
</feature>
<evidence type="ECO:0008006" key="6">
    <source>
        <dbReference type="Google" id="ProtNLM"/>
    </source>
</evidence>
<dbReference type="GO" id="GO:0003729">
    <property type="term" value="F:mRNA binding"/>
    <property type="evidence" value="ECO:0007669"/>
    <property type="project" value="TreeGrafter"/>
</dbReference>
<keyword evidence="2" id="KW-0963">Cytoplasm</keyword>
<feature type="compositionally biased region" description="Polar residues" evidence="3">
    <location>
        <begin position="1039"/>
        <end position="1054"/>
    </location>
</feature>
<evidence type="ECO:0000256" key="2">
    <source>
        <dbReference type="ARBA" id="ARBA00022490"/>
    </source>
</evidence>
<feature type="compositionally biased region" description="Polar residues" evidence="3">
    <location>
        <begin position="1063"/>
        <end position="1078"/>
    </location>
</feature>
<feature type="compositionally biased region" description="Basic and acidic residues" evidence="3">
    <location>
        <begin position="275"/>
        <end position="308"/>
    </location>
</feature>
<comment type="subcellular location">
    <subcellularLocation>
        <location evidence="1">Cytoplasm</location>
    </subcellularLocation>
</comment>
<name>A0A8W8JTW9_MAGGI</name>
<dbReference type="PANTHER" id="PTHR12269">
    <property type="entry name" value="EUKARYOTIC TRANSLATION INITIATION FACTOR 4E TRANSPORTER"/>
    <property type="match status" value="1"/>
</dbReference>
<feature type="compositionally biased region" description="Polar residues" evidence="3">
    <location>
        <begin position="600"/>
        <end position="615"/>
    </location>
</feature>
<protein>
    <recommendedName>
        <fullName evidence="6">Eukaryotic translation initiation factor 4E transporter</fullName>
    </recommendedName>
</protein>
<evidence type="ECO:0000313" key="4">
    <source>
        <dbReference type="EnsemblMetazoa" id="G20320.1:cds"/>
    </source>
</evidence>
<dbReference type="PANTHER" id="PTHR12269:SF1">
    <property type="entry name" value="EUKARYOTIC TRANSLATION INITIATION FACTOR 4E TRANSPORTER"/>
    <property type="match status" value="1"/>
</dbReference>
<feature type="compositionally biased region" description="Basic and acidic residues" evidence="3">
    <location>
        <begin position="91"/>
        <end position="122"/>
    </location>
</feature>
<dbReference type="Proteomes" id="UP000005408">
    <property type="component" value="Unassembled WGS sequence"/>
</dbReference>
<feature type="compositionally biased region" description="Pro residues" evidence="3">
    <location>
        <begin position="622"/>
        <end position="639"/>
    </location>
</feature>
<feature type="compositionally biased region" description="Polar residues" evidence="3">
    <location>
        <begin position="922"/>
        <end position="953"/>
    </location>
</feature>
<feature type="region of interest" description="Disordered" evidence="3">
    <location>
        <begin position="498"/>
        <end position="519"/>
    </location>
</feature>
<dbReference type="EnsemblMetazoa" id="G20320.1">
    <property type="protein sequence ID" value="G20320.1:cds"/>
    <property type="gene ID" value="G20320"/>
</dbReference>
<evidence type="ECO:0000313" key="5">
    <source>
        <dbReference type="Proteomes" id="UP000005408"/>
    </source>
</evidence>
<evidence type="ECO:0000256" key="1">
    <source>
        <dbReference type="ARBA" id="ARBA00004496"/>
    </source>
</evidence>
<dbReference type="Pfam" id="PF10477">
    <property type="entry name" value="EIF4E-T"/>
    <property type="match status" value="1"/>
</dbReference>
<feature type="compositionally biased region" description="Low complexity" evidence="3">
    <location>
        <begin position="318"/>
        <end position="337"/>
    </location>
</feature>
<feature type="compositionally biased region" description="Pro residues" evidence="3">
    <location>
        <begin position="728"/>
        <end position="744"/>
    </location>
</feature>
<feature type="compositionally biased region" description="Basic and acidic residues" evidence="3">
    <location>
        <begin position="1"/>
        <end position="21"/>
    </location>
</feature>
<dbReference type="GO" id="GO:0017148">
    <property type="term" value="P:negative regulation of translation"/>
    <property type="evidence" value="ECO:0007669"/>
    <property type="project" value="TreeGrafter"/>
</dbReference>
<feature type="region of interest" description="Disordered" evidence="3">
    <location>
        <begin position="595"/>
        <end position="642"/>
    </location>
</feature>
<feature type="region of interest" description="Disordered" evidence="3">
    <location>
        <begin position="535"/>
        <end position="574"/>
    </location>
</feature>
<dbReference type="GO" id="GO:0005634">
    <property type="term" value="C:nucleus"/>
    <property type="evidence" value="ECO:0007669"/>
    <property type="project" value="TreeGrafter"/>
</dbReference>
<feature type="compositionally biased region" description="Basic and acidic residues" evidence="3">
    <location>
        <begin position="253"/>
        <end position="263"/>
    </location>
</feature>
<dbReference type="InterPro" id="IPR018862">
    <property type="entry name" value="eIF4E-T"/>
</dbReference>
<feature type="region of interest" description="Disordered" evidence="3">
    <location>
        <begin position="1"/>
        <end position="35"/>
    </location>
</feature>
<organism evidence="4 5">
    <name type="scientific">Magallana gigas</name>
    <name type="common">Pacific oyster</name>
    <name type="synonym">Crassostrea gigas</name>
    <dbReference type="NCBI Taxonomy" id="29159"/>
    <lineage>
        <taxon>Eukaryota</taxon>
        <taxon>Metazoa</taxon>
        <taxon>Spiralia</taxon>
        <taxon>Lophotrochozoa</taxon>
        <taxon>Mollusca</taxon>
        <taxon>Bivalvia</taxon>
        <taxon>Autobranchia</taxon>
        <taxon>Pteriomorphia</taxon>
        <taxon>Ostreida</taxon>
        <taxon>Ostreoidea</taxon>
        <taxon>Ostreidae</taxon>
        <taxon>Magallana</taxon>
    </lineage>
</organism>
<feature type="region of interest" description="Disordered" evidence="3">
    <location>
        <begin position="81"/>
        <end position="186"/>
    </location>
</feature>
<feature type="compositionally biased region" description="Basic and acidic residues" evidence="3">
    <location>
        <begin position="223"/>
        <end position="240"/>
    </location>
</feature>
<proteinExistence type="predicted"/>